<accession>A0A1I5TI02</accession>
<gene>
    <name evidence="10" type="ORF">SAMN03084138_03221</name>
</gene>
<dbReference type="InterPro" id="IPR000515">
    <property type="entry name" value="MetI-like"/>
</dbReference>
<dbReference type="Gene3D" id="1.10.3720.10">
    <property type="entry name" value="MetI-like"/>
    <property type="match status" value="1"/>
</dbReference>
<comment type="subcellular location">
    <subcellularLocation>
        <location evidence="1 8">Cell membrane</location>
        <topology evidence="1 8">Multi-pass membrane protein</topology>
    </subcellularLocation>
</comment>
<dbReference type="EMBL" id="FOWR01000026">
    <property type="protein sequence ID" value="SFP82673.1"/>
    <property type="molecule type" value="Genomic_DNA"/>
</dbReference>
<keyword evidence="4" id="KW-1003">Cell membrane</keyword>
<organism evidence="10 11">
    <name type="scientific">Enterovibrio norvegicus DSM 15893</name>
    <dbReference type="NCBI Taxonomy" id="1121869"/>
    <lineage>
        <taxon>Bacteria</taxon>
        <taxon>Pseudomonadati</taxon>
        <taxon>Pseudomonadota</taxon>
        <taxon>Gammaproteobacteria</taxon>
        <taxon>Vibrionales</taxon>
        <taxon>Vibrionaceae</taxon>
        <taxon>Enterovibrio</taxon>
    </lineage>
</organism>
<dbReference type="CDD" id="cd06261">
    <property type="entry name" value="TM_PBP2"/>
    <property type="match status" value="1"/>
</dbReference>
<dbReference type="OrthoDB" id="9793490at2"/>
<dbReference type="GO" id="GO:0048473">
    <property type="term" value="P:D-methionine transmembrane transport"/>
    <property type="evidence" value="ECO:0007669"/>
    <property type="project" value="TreeGrafter"/>
</dbReference>
<evidence type="ECO:0000256" key="3">
    <source>
        <dbReference type="ARBA" id="ARBA00022448"/>
    </source>
</evidence>
<dbReference type="NCBIfam" id="NF008049">
    <property type="entry name" value="PRK10782.1"/>
    <property type="match status" value="1"/>
</dbReference>
<dbReference type="Proteomes" id="UP000182692">
    <property type="component" value="Unassembled WGS sequence"/>
</dbReference>
<name>A0A1I5TI02_9GAMM</name>
<keyword evidence="3 8" id="KW-0813">Transport</keyword>
<evidence type="ECO:0000313" key="10">
    <source>
        <dbReference type="EMBL" id="SFP82673.1"/>
    </source>
</evidence>
<feature type="transmembrane region" description="Helical" evidence="8">
    <location>
        <begin position="201"/>
        <end position="224"/>
    </location>
</feature>
<feature type="transmembrane region" description="Helical" evidence="8">
    <location>
        <begin position="65"/>
        <end position="89"/>
    </location>
</feature>
<feature type="transmembrane region" description="Helical" evidence="8">
    <location>
        <begin position="95"/>
        <end position="118"/>
    </location>
</feature>
<keyword evidence="7 8" id="KW-0472">Membrane</keyword>
<proteinExistence type="inferred from homology"/>
<evidence type="ECO:0000256" key="8">
    <source>
        <dbReference type="RuleBase" id="RU363032"/>
    </source>
</evidence>
<evidence type="ECO:0000313" key="11">
    <source>
        <dbReference type="Proteomes" id="UP000182692"/>
    </source>
</evidence>
<dbReference type="SUPFAM" id="SSF161098">
    <property type="entry name" value="MetI-like"/>
    <property type="match status" value="1"/>
</dbReference>
<evidence type="ECO:0000256" key="4">
    <source>
        <dbReference type="ARBA" id="ARBA00022475"/>
    </source>
</evidence>
<evidence type="ECO:0000256" key="5">
    <source>
        <dbReference type="ARBA" id="ARBA00022692"/>
    </source>
</evidence>
<dbReference type="GeneID" id="35871413"/>
<dbReference type="STRING" id="1121869.SAMN03084138_03221"/>
<evidence type="ECO:0000256" key="1">
    <source>
        <dbReference type="ARBA" id="ARBA00004651"/>
    </source>
</evidence>
<dbReference type="RefSeq" id="WP_017008030.1">
    <property type="nucleotide sequence ID" value="NZ_FOWR01000026.1"/>
</dbReference>
<dbReference type="FunFam" id="1.10.3720.10:FF:000002">
    <property type="entry name" value="D-methionine ABC transporter permease MetI"/>
    <property type="match status" value="1"/>
</dbReference>
<dbReference type="Pfam" id="PF00528">
    <property type="entry name" value="BPD_transp_1"/>
    <property type="match status" value="1"/>
</dbReference>
<dbReference type="PANTHER" id="PTHR30450:SF1">
    <property type="entry name" value="D-METHIONINE TRANSPORT SYSTEM PERMEASE PROTEIN METI-RELATED"/>
    <property type="match status" value="1"/>
</dbReference>
<dbReference type="PANTHER" id="PTHR30450">
    <property type="entry name" value="ABC TRANSPORTER PERMEASE"/>
    <property type="match status" value="1"/>
</dbReference>
<comment type="similarity">
    <text evidence="2">Belongs to the binding-protein-dependent transport system permease family. CysTW subfamily.</text>
</comment>
<sequence>MSLSIAAISGWFAENERLVSLLIDALGQTLTMVFVSGFVGFVFGIPLGVLLHLSKPRGLLENKLLNRSLGAVVNIGRSIPFIILLVAIIPFTRLVVGSSIGTAAAIVPLIVGAIPFIARLVEGALIEVPSGLVEAAQAMGATPLQIILKVLLPEALPGIVNGATITLVTLVSYSAMAGAVGGGGLGDVGIRYGYQRFDGTVMMITIVMLVILVQLIQSAGDYFVKRVDHR</sequence>
<keyword evidence="5 8" id="KW-0812">Transmembrane</keyword>
<reference evidence="10 11" key="1">
    <citation type="submission" date="2016-10" db="EMBL/GenBank/DDBJ databases">
        <authorList>
            <person name="de Groot N.N."/>
        </authorList>
    </citation>
    <scope>NUCLEOTIDE SEQUENCE [LARGE SCALE GENOMIC DNA]</scope>
    <source>
        <strain evidence="10 11">DSM 15893</strain>
    </source>
</reference>
<keyword evidence="6 8" id="KW-1133">Transmembrane helix</keyword>
<evidence type="ECO:0000256" key="2">
    <source>
        <dbReference type="ARBA" id="ARBA00007069"/>
    </source>
</evidence>
<dbReference type="AlphaFoldDB" id="A0A1I5TI02"/>
<evidence type="ECO:0000256" key="7">
    <source>
        <dbReference type="ARBA" id="ARBA00023136"/>
    </source>
</evidence>
<feature type="transmembrane region" description="Helical" evidence="8">
    <location>
        <begin position="30"/>
        <end position="53"/>
    </location>
</feature>
<feature type="transmembrane region" description="Helical" evidence="8">
    <location>
        <begin position="159"/>
        <end position="181"/>
    </location>
</feature>
<dbReference type="GO" id="GO:0005886">
    <property type="term" value="C:plasma membrane"/>
    <property type="evidence" value="ECO:0007669"/>
    <property type="project" value="UniProtKB-SubCell"/>
</dbReference>
<dbReference type="InterPro" id="IPR051322">
    <property type="entry name" value="AA_ABC_Transporter_Permease"/>
</dbReference>
<evidence type="ECO:0000256" key="6">
    <source>
        <dbReference type="ARBA" id="ARBA00022989"/>
    </source>
</evidence>
<dbReference type="PROSITE" id="PS50928">
    <property type="entry name" value="ABC_TM1"/>
    <property type="match status" value="1"/>
</dbReference>
<protein>
    <submittedName>
        <fullName evidence="10">D-methionine transport system permease protein</fullName>
    </submittedName>
</protein>
<evidence type="ECO:0000259" key="9">
    <source>
        <dbReference type="PROSITE" id="PS50928"/>
    </source>
</evidence>
<feature type="domain" description="ABC transmembrane type-1" evidence="9">
    <location>
        <begin position="26"/>
        <end position="217"/>
    </location>
</feature>
<dbReference type="InterPro" id="IPR035906">
    <property type="entry name" value="MetI-like_sf"/>
</dbReference>